<comment type="function">
    <text evidence="6">One of the proteins required for the normal export of preproteins out of the cell cytoplasm. It is a molecular chaperone that binds to a subset of precursor proteins, maintaining them in a translocation-competent state. It also specifically binds to its receptor SecA.</text>
</comment>
<keyword evidence="5 6" id="KW-0143">Chaperone</keyword>
<keyword evidence="6" id="KW-0963">Cytoplasm</keyword>
<evidence type="ECO:0000313" key="8">
    <source>
        <dbReference type="Proteomes" id="UP001230156"/>
    </source>
</evidence>
<evidence type="ECO:0000256" key="1">
    <source>
        <dbReference type="ARBA" id="ARBA00009990"/>
    </source>
</evidence>
<comment type="caution">
    <text evidence="7">The sequence shown here is derived from an EMBL/GenBank/DDBJ whole genome shotgun (WGS) entry which is preliminary data.</text>
</comment>
<dbReference type="PANTHER" id="PTHR36918:SF1">
    <property type="entry name" value="PROTEIN-EXPORT PROTEIN SECB"/>
    <property type="match status" value="1"/>
</dbReference>
<comment type="subunit">
    <text evidence="6">Homotetramer, a dimer of dimers. One homotetramer interacts with 1 SecA dimer.</text>
</comment>
<evidence type="ECO:0000256" key="6">
    <source>
        <dbReference type="HAMAP-Rule" id="MF_00821"/>
    </source>
</evidence>
<gene>
    <name evidence="6 7" type="primary">secB</name>
    <name evidence="7" type="ORF">Q8A70_12055</name>
</gene>
<protein>
    <recommendedName>
        <fullName evidence="6">Protein-export protein SecB</fullName>
    </recommendedName>
</protein>
<organism evidence="7 8">
    <name type="scientific">Dongia sedimenti</name>
    <dbReference type="NCBI Taxonomy" id="3064282"/>
    <lineage>
        <taxon>Bacteria</taxon>
        <taxon>Pseudomonadati</taxon>
        <taxon>Pseudomonadota</taxon>
        <taxon>Alphaproteobacteria</taxon>
        <taxon>Rhodospirillales</taxon>
        <taxon>Dongiaceae</taxon>
        <taxon>Dongia</taxon>
    </lineage>
</organism>
<reference evidence="8" key="1">
    <citation type="submission" date="2023-08" db="EMBL/GenBank/DDBJ databases">
        <title>Rhodospirillaceae gen. nov., a novel taxon isolated from the Yangtze River Yuezi River estuary sludge.</title>
        <authorList>
            <person name="Ruan L."/>
        </authorList>
    </citation>
    <scope>NUCLEOTIDE SEQUENCE [LARGE SCALE GENOMIC DNA]</scope>
    <source>
        <strain evidence="8">R-7</strain>
    </source>
</reference>
<keyword evidence="8" id="KW-1185">Reference proteome</keyword>
<keyword evidence="4 6" id="KW-0811">Translocation</keyword>
<name>A0ABU0YL00_9PROT</name>
<dbReference type="EMBL" id="JAUYVI010000004">
    <property type="protein sequence ID" value="MDQ7248407.1"/>
    <property type="molecule type" value="Genomic_DNA"/>
</dbReference>
<dbReference type="PANTHER" id="PTHR36918">
    <property type="match status" value="1"/>
</dbReference>
<dbReference type="InterPro" id="IPR003708">
    <property type="entry name" value="SecB"/>
</dbReference>
<dbReference type="RefSeq" id="WP_379955890.1">
    <property type="nucleotide sequence ID" value="NZ_JAUYVI010000004.1"/>
</dbReference>
<dbReference type="Gene3D" id="3.10.420.10">
    <property type="entry name" value="SecB-like"/>
    <property type="match status" value="1"/>
</dbReference>
<dbReference type="Proteomes" id="UP001230156">
    <property type="component" value="Unassembled WGS sequence"/>
</dbReference>
<comment type="similarity">
    <text evidence="1 6">Belongs to the SecB family.</text>
</comment>
<evidence type="ECO:0000256" key="4">
    <source>
        <dbReference type="ARBA" id="ARBA00023010"/>
    </source>
</evidence>
<keyword evidence="2 6" id="KW-0813">Transport</keyword>
<accession>A0ABU0YL00</accession>
<dbReference type="NCBIfam" id="NF004392">
    <property type="entry name" value="PRK05751.1-3"/>
    <property type="match status" value="1"/>
</dbReference>
<evidence type="ECO:0000256" key="5">
    <source>
        <dbReference type="ARBA" id="ARBA00023186"/>
    </source>
</evidence>
<evidence type="ECO:0000313" key="7">
    <source>
        <dbReference type="EMBL" id="MDQ7248407.1"/>
    </source>
</evidence>
<dbReference type="SUPFAM" id="SSF54611">
    <property type="entry name" value="SecB-like"/>
    <property type="match status" value="1"/>
</dbReference>
<keyword evidence="3 6" id="KW-0653">Protein transport</keyword>
<evidence type="ECO:0000256" key="2">
    <source>
        <dbReference type="ARBA" id="ARBA00022448"/>
    </source>
</evidence>
<dbReference type="Pfam" id="PF02556">
    <property type="entry name" value="SecB"/>
    <property type="match status" value="1"/>
</dbReference>
<dbReference type="PRINTS" id="PR01594">
    <property type="entry name" value="SECBCHAPRONE"/>
</dbReference>
<comment type="subcellular location">
    <subcellularLocation>
        <location evidence="6">Cytoplasm</location>
    </subcellularLocation>
</comment>
<evidence type="ECO:0000256" key="3">
    <source>
        <dbReference type="ARBA" id="ARBA00022927"/>
    </source>
</evidence>
<sequence length="171" mass="18684">MADQSPTQPNAADAAAQAAAPLTVVHQYLKDFSFENPNAANGFAPLKEMPTGYIRVDVRVKPMTPPDIEVSLFLAAEAKIGDTTIYVVESEYAGVFRLGKVPQEHMLPLIMIEAPRLLFPFSRQLIATAVQAGGFPPLYINPVDFVQLYRDRQPDLQEAIKDAQATEGAKA</sequence>
<proteinExistence type="inferred from homology"/>
<dbReference type="InterPro" id="IPR035958">
    <property type="entry name" value="SecB-like_sf"/>
</dbReference>
<dbReference type="HAMAP" id="MF_00821">
    <property type="entry name" value="SecB"/>
    <property type="match status" value="1"/>
</dbReference>